<keyword evidence="3" id="KW-1185">Reference proteome</keyword>
<dbReference type="InterPro" id="IPR012902">
    <property type="entry name" value="N_methyl_site"/>
</dbReference>
<keyword evidence="1" id="KW-1133">Transmembrane helix</keyword>
<dbReference type="Pfam" id="PF07963">
    <property type="entry name" value="N_methyl"/>
    <property type="match status" value="1"/>
</dbReference>
<evidence type="ECO:0000256" key="1">
    <source>
        <dbReference type="SAM" id="Phobius"/>
    </source>
</evidence>
<accession>A0A1I4TZT0</accession>
<dbReference type="RefSeq" id="WP_093394859.1">
    <property type="nucleotide sequence ID" value="NZ_FOUU01000004.1"/>
</dbReference>
<dbReference type="EMBL" id="FOUU01000004">
    <property type="protein sequence ID" value="SFM82272.1"/>
    <property type="molecule type" value="Genomic_DNA"/>
</dbReference>
<evidence type="ECO:0000313" key="3">
    <source>
        <dbReference type="Proteomes" id="UP000199611"/>
    </source>
</evidence>
<feature type="transmembrane region" description="Helical" evidence="1">
    <location>
        <begin position="12"/>
        <end position="34"/>
    </location>
</feature>
<sequence length="126" mass="14246">MKGHCKNTGYSIIELLMAMLVFAIIALATTAMFARYGTGSRYAGELTNGVFALSNLFERYVSAASFADLPNVCDEVPSEVEHFGKRYRVRCEYIEHSPKLGQIYISLAWDQYRHSVGASIYKFRDE</sequence>
<keyword evidence="1" id="KW-0472">Membrane</keyword>
<protein>
    <submittedName>
        <fullName evidence="2">Prepilin-type N-terminal cleavage/methylation domain-containing protein</fullName>
    </submittedName>
</protein>
<proteinExistence type="predicted"/>
<evidence type="ECO:0000313" key="2">
    <source>
        <dbReference type="EMBL" id="SFM82272.1"/>
    </source>
</evidence>
<reference evidence="2 3" key="1">
    <citation type="submission" date="2016-10" db="EMBL/GenBank/DDBJ databases">
        <authorList>
            <person name="de Groot N.N."/>
        </authorList>
    </citation>
    <scope>NUCLEOTIDE SEQUENCE [LARGE SCALE GENOMIC DNA]</scope>
    <source>
        <strain evidence="2 3">DSM 9990</strain>
    </source>
</reference>
<dbReference type="Proteomes" id="UP000199611">
    <property type="component" value="Unassembled WGS sequence"/>
</dbReference>
<dbReference type="NCBIfam" id="TIGR02532">
    <property type="entry name" value="IV_pilin_GFxxxE"/>
    <property type="match status" value="1"/>
</dbReference>
<name>A0A1I4TZT0_9BACT</name>
<dbReference type="AlphaFoldDB" id="A0A1I4TZT0"/>
<keyword evidence="1" id="KW-0812">Transmembrane</keyword>
<gene>
    <name evidence="2" type="ORF">SAMN05660836_01618</name>
</gene>
<dbReference type="STRING" id="39841.SAMN05660836_01618"/>
<organism evidence="2 3">
    <name type="scientific">Thermodesulforhabdus norvegica</name>
    <dbReference type="NCBI Taxonomy" id="39841"/>
    <lineage>
        <taxon>Bacteria</taxon>
        <taxon>Pseudomonadati</taxon>
        <taxon>Thermodesulfobacteriota</taxon>
        <taxon>Syntrophobacteria</taxon>
        <taxon>Syntrophobacterales</taxon>
        <taxon>Thermodesulforhabdaceae</taxon>
        <taxon>Thermodesulforhabdus</taxon>
    </lineage>
</organism>